<dbReference type="InterPro" id="IPR008965">
    <property type="entry name" value="CBM2/CBM3_carb-bd_dom_sf"/>
</dbReference>
<feature type="domain" description="Cohesin" evidence="2">
    <location>
        <begin position="78"/>
        <end position="175"/>
    </location>
</feature>
<evidence type="ECO:0000259" key="2">
    <source>
        <dbReference type="Pfam" id="PF00963"/>
    </source>
</evidence>
<keyword evidence="1" id="KW-1133">Transmembrane helix</keyword>
<evidence type="ECO:0000313" key="4">
    <source>
        <dbReference type="Proteomes" id="UP000034050"/>
    </source>
</evidence>
<dbReference type="EMBL" id="LCFD01000024">
    <property type="protein sequence ID" value="KKS84790.1"/>
    <property type="molecule type" value="Genomic_DNA"/>
</dbReference>
<dbReference type="GO" id="GO:0000272">
    <property type="term" value="P:polysaccharide catabolic process"/>
    <property type="evidence" value="ECO:0007669"/>
    <property type="project" value="InterPro"/>
</dbReference>
<evidence type="ECO:0000313" key="3">
    <source>
        <dbReference type="EMBL" id="KKS84790.1"/>
    </source>
</evidence>
<evidence type="ECO:0000256" key="1">
    <source>
        <dbReference type="SAM" id="Phobius"/>
    </source>
</evidence>
<dbReference type="Gene3D" id="2.60.40.680">
    <property type="match status" value="1"/>
</dbReference>
<dbReference type="SUPFAM" id="SSF49384">
    <property type="entry name" value="Carbohydrate-binding domain"/>
    <property type="match status" value="1"/>
</dbReference>
<accession>A0A0G1CG68</accession>
<feature type="transmembrane region" description="Helical" evidence="1">
    <location>
        <begin position="12"/>
        <end position="32"/>
    </location>
</feature>
<reference evidence="3 4" key="1">
    <citation type="journal article" date="2015" name="Nature">
        <title>rRNA introns, odd ribosomes, and small enigmatic genomes across a large radiation of phyla.</title>
        <authorList>
            <person name="Brown C.T."/>
            <person name="Hug L.A."/>
            <person name="Thomas B.C."/>
            <person name="Sharon I."/>
            <person name="Castelle C.J."/>
            <person name="Singh A."/>
            <person name="Wilkins M.J."/>
            <person name="Williams K.H."/>
            <person name="Banfield J.F."/>
        </authorList>
    </citation>
    <scope>NUCLEOTIDE SEQUENCE [LARGE SCALE GENOMIC DNA]</scope>
</reference>
<keyword evidence="1" id="KW-0812">Transmembrane</keyword>
<organism evidence="3 4">
    <name type="scientific">Candidatus Gottesmanbacteria bacterium GW2011_GWB1_43_11</name>
    <dbReference type="NCBI Taxonomy" id="1618446"/>
    <lineage>
        <taxon>Bacteria</taxon>
        <taxon>Candidatus Gottesmaniibacteriota</taxon>
    </lineage>
</organism>
<dbReference type="AlphaFoldDB" id="A0A0G1CG68"/>
<keyword evidence="1" id="KW-0472">Membrane</keyword>
<comment type="caution">
    <text evidence="3">The sequence shown here is derived from an EMBL/GenBank/DDBJ whole genome shotgun (WGS) entry which is preliminary data.</text>
</comment>
<dbReference type="Pfam" id="PF00963">
    <property type="entry name" value="Cohesin"/>
    <property type="match status" value="1"/>
</dbReference>
<dbReference type="Proteomes" id="UP000034050">
    <property type="component" value="Unassembled WGS sequence"/>
</dbReference>
<dbReference type="GO" id="GO:0030246">
    <property type="term" value="F:carbohydrate binding"/>
    <property type="evidence" value="ECO:0007669"/>
    <property type="project" value="InterPro"/>
</dbReference>
<name>A0A0G1CG68_9BACT</name>
<proteinExistence type="predicted"/>
<gene>
    <name evidence="3" type="ORF">UV61_C0024G0004</name>
</gene>
<dbReference type="InterPro" id="IPR002102">
    <property type="entry name" value="Cohesin_dom"/>
</dbReference>
<sequence length="214" mass="23004">MPQLVVKREWSVWRIVTMLVLVLGVGASVMALSNMRGVGIKASPLTPSPTPLTQILPPPADLTVPYLRLVSDRLRYLPGETAAVGVYLHTDGKEALEADLEIIFDPEVLALADAPITKENIFQTVSSEIKTAGKAIFRLYSRPEIGQSTVKTSAETKIATLKFKVLGVVKNTQISLGFDPGKTSASGLYLVQSTGRSKENVLAQVEAASFEVAP</sequence>
<protein>
    <recommendedName>
        <fullName evidence="2">Cohesin domain-containing protein</fullName>
    </recommendedName>
</protein>